<name>A0A1H8UWF0_9ACTN</name>
<dbReference type="STRING" id="310780.SAMN05216267_10898"/>
<keyword evidence="2" id="KW-1003">Cell membrane</keyword>
<feature type="region of interest" description="Disordered" evidence="7">
    <location>
        <begin position="627"/>
        <end position="659"/>
    </location>
</feature>
<dbReference type="EMBL" id="FODD01000089">
    <property type="protein sequence ID" value="SEP07495.1"/>
    <property type="molecule type" value="Genomic_DNA"/>
</dbReference>
<feature type="region of interest" description="Disordered" evidence="7">
    <location>
        <begin position="585"/>
        <end position="607"/>
    </location>
</feature>
<gene>
    <name evidence="10" type="ORF">SAMN05216267_10898</name>
</gene>
<reference evidence="10 11" key="1">
    <citation type="submission" date="2016-10" db="EMBL/GenBank/DDBJ databases">
        <authorList>
            <person name="de Groot N.N."/>
        </authorList>
    </citation>
    <scope>NUCLEOTIDE SEQUENCE [LARGE SCALE GENOMIC DNA]</scope>
    <source>
        <strain evidence="10 11">CGMCC 4.2026</strain>
    </source>
</reference>
<feature type="transmembrane region" description="Helical" evidence="8">
    <location>
        <begin position="134"/>
        <end position="152"/>
    </location>
</feature>
<dbReference type="PANTHER" id="PTHR30509:SF9">
    <property type="entry name" value="MULTIDRUG RESISTANCE PROTEIN MDTO"/>
    <property type="match status" value="1"/>
</dbReference>
<keyword evidence="3 8" id="KW-0812">Transmembrane</keyword>
<evidence type="ECO:0000313" key="11">
    <source>
        <dbReference type="Proteomes" id="UP000181951"/>
    </source>
</evidence>
<keyword evidence="4 8" id="KW-1133">Transmembrane helix</keyword>
<proteinExistence type="inferred from homology"/>
<feature type="transmembrane region" description="Helical" evidence="8">
    <location>
        <begin position="398"/>
        <end position="419"/>
    </location>
</feature>
<organism evidence="10 11">
    <name type="scientific">Actinacidiphila rubida</name>
    <dbReference type="NCBI Taxonomy" id="310780"/>
    <lineage>
        <taxon>Bacteria</taxon>
        <taxon>Bacillati</taxon>
        <taxon>Actinomycetota</taxon>
        <taxon>Actinomycetes</taxon>
        <taxon>Kitasatosporales</taxon>
        <taxon>Streptomycetaceae</taxon>
        <taxon>Actinacidiphila</taxon>
    </lineage>
</organism>
<dbReference type="AlphaFoldDB" id="A0A1H8UWF0"/>
<feature type="transmembrane region" description="Helical" evidence="8">
    <location>
        <begin position="489"/>
        <end position="507"/>
    </location>
</feature>
<evidence type="ECO:0000256" key="6">
    <source>
        <dbReference type="ARBA" id="ARBA00043993"/>
    </source>
</evidence>
<dbReference type="Proteomes" id="UP000181951">
    <property type="component" value="Unassembled WGS sequence"/>
</dbReference>
<feature type="transmembrane region" description="Helical" evidence="8">
    <location>
        <begin position="183"/>
        <end position="204"/>
    </location>
</feature>
<dbReference type="GO" id="GO:0005886">
    <property type="term" value="C:plasma membrane"/>
    <property type="evidence" value="ECO:0007669"/>
    <property type="project" value="UniProtKB-SubCell"/>
</dbReference>
<evidence type="ECO:0000256" key="3">
    <source>
        <dbReference type="ARBA" id="ARBA00022692"/>
    </source>
</evidence>
<feature type="transmembrane region" description="Helical" evidence="8">
    <location>
        <begin position="519"/>
        <end position="539"/>
    </location>
</feature>
<feature type="compositionally biased region" description="Low complexity" evidence="7">
    <location>
        <begin position="324"/>
        <end position="356"/>
    </location>
</feature>
<evidence type="ECO:0000256" key="4">
    <source>
        <dbReference type="ARBA" id="ARBA00022989"/>
    </source>
</evidence>
<evidence type="ECO:0000256" key="7">
    <source>
        <dbReference type="SAM" id="MobiDB-lite"/>
    </source>
</evidence>
<feature type="transmembrane region" description="Helical" evidence="8">
    <location>
        <begin position="80"/>
        <end position="98"/>
    </location>
</feature>
<dbReference type="PANTHER" id="PTHR30509">
    <property type="entry name" value="P-HYDROXYBENZOIC ACID EFFLUX PUMP SUBUNIT-RELATED"/>
    <property type="match status" value="1"/>
</dbReference>
<comment type="similarity">
    <text evidence="6">Belongs to the YccS/YhfK family.</text>
</comment>
<evidence type="ECO:0000256" key="8">
    <source>
        <dbReference type="SAM" id="Phobius"/>
    </source>
</evidence>
<protein>
    <submittedName>
        <fullName evidence="10">Uncharacterized membrane protein YccC</fullName>
    </submittedName>
</protein>
<dbReference type="Pfam" id="PF13515">
    <property type="entry name" value="FUSC_2"/>
    <property type="match status" value="1"/>
</dbReference>
<keyword evidence="5 8" id="KW-0472">Membrane</keyword>
<evidence type="ECO:0000256" key="5">
    <source>
        <dbReference type="ARBA" id="ARBA00023136"/>
    </source>
</evidence>
<feature type="transmembrane region" description="Helical" evidence="8">
    <location>
        <begin position="467"/>
        <end position="483"/>
    </location>
</feature>
<comment type="subcellular location">
    <subcellularLocation>
        <location evidence="1">Cell membrane</location>
        <topology evidence="1">Multi-pass membrane protein</topology>
    </subcellularLocation>
</comment>
<evidence type="ECO:0000256" key="1">
    <source>
        <dbReference type="ARBA" id="ARBA00004651"/>
    </source>
</evidence>
<evidence type="ECO:0000256" key="2">
    <source>
        <dbReference type="ARBA" id="ARBA00022475"/>
    </source>
</evidence>
<feature type="domain" description="Integral membrane bound transporter" evidence="9">
    <location>
        <begin position="411"/>
        <end position="532"/>
    </location>
</feature>
<sequence length="659" mass="67854">MDARLRIMAVVPSPPAGRSPPRKKAVERLAGLRPRRTLLDTARAMLRRGLPTSARLPVGAAARGAVVLALPLLVGLWTGWVVPCVIAAVGALWGVSQDGADAYPARARRIIGMGLAATAGILAGEAALRGGQPGAVTLCLVVAAFTAGLISLRGPLASVAGLHLLLGAVIGSGIPVPGPWWHAPLALLSGVGLVLVLSTLPWLWRRHHVERDAVRAVYAAAARALAAAGTPAAQEARRALTDALDRAHDLVARHLDPRGGLAAGPGRGGQDRLVRAFHHAVRLGEAVTTVLWEGRAVPPAVARTPHTMAALLLPGRGAITSSAATDTDADTATGTTGTAAAIGTTGATDATGADAGPDSAGRRALAAMLVAAERSGGDEPAPRLPTVARTGRAAHLRYALLLALCVLAAQLCALALPGPRGYWLPMTVAFVYKPDVGPVFGRALNRCAGTVAGVAAIGGVSLLTDSTYAFVAAVVVFGAVMAVGVQRHYALATTGLTAVVFVLLDVLGGDHRDLYGPRVLDTALAAAIVLVVHLVLWPGSAADAADAKTEAALAAAFRYRELAHGARPDERHALRRTAYRRLAEARRSAADARREPARPGRPRRDWERAISRAERVCDTVTAHSLAAHSGAAHPGTGRPVTSGHARGTSMHPIRCGGTI</sequence>
<feature type="region of interest" description="Disordered" evidence="7">
    <location>
        <begin position="324"/>
        <end position="359"/>
    </location>
</feature>
<feature type="transmembrane region" description="Helical" evidence="8">
    <location>
        <begin position="159"/>
        <end position="177"/>
    </location>
</feature>
<keyword evidence="11" id="KW-1185">Reference proteome</keyword>
<evidence type="ECO:0000313" key="10">
    <source>
        <dbReference type="EMBL" id="SEP07495.1"/>
    </source>
</evidence>
<evidence type="ECO:0000259" key="9">
    <source>
        <dbReference type="Pfam" id="PF13515"/>
    </source>
</evidence>
<dbReference type="InterPro" id="IPR049453">
    <property type="entry name" value="Memb_transporter_dom"/>
</dbReference>
<accession>A0A1H8UWF0</accession>